<protein>
    <submittedName>
        <fullName evidence="6">Tetratricopeptide repeat protein</fullName>
    </submittedName>
</protein>
<dbReference type="Pfam" id="PF13181">
    <property type="entry name" value="TPR_8"/>
    <property type="match status" value="1"/>
</dbReference>
<dbReference type="PROSITE" id="PS50005">
    <property type="entry name" value="TPR"/>
    <property type="match status" value="3"/>
</dbReference>
<evidence type="ECO:0000313" key="6">
    <source>
        <dbReference type="EMBL" id="XCN71816.1"/>
    </source>
</evidence>
<dbReference type="InterPro" id="IPR051012">
    <property type="entry name" value="CellSynth/LPSAsmb/PSIAsmb"/>
</dbReference>
<reference evidence="6" key="1">
    <citation type="journal article" date="2024" name="Syst. Appl. Microbiol.">
        <title>First single-strain enrichments of Electrothrix cable bacteria, description of E. aestuarii sp. nov. and E. rattekaaiensis sp. nov., and proposal of a cable bacteria taxonomy following the rules of the SeqCode.</title>
        <authorList>
            <person name="Plum-Jensen L.E."/>
            <person name="Schramm A."/>
            <person name="Marshall I.P.G."/>
        </authorList>
    </citation>
    <scope>NUCLEOTIDE SEQUENCE</scope>
    <source>
        <strain evidence="6">Rat1</strain>
    </source>
</reference>
<dbReference type="InterPro" id="IPR011990">
    <property type="entry name" value="TPR-like_helical_dom_sf"/>
</dbReference>
<dbReference type="EMBL" id="CP159373">
    <property type="protein sequence ID" value="XCN71816.1"/>
    <property type="molecule type" value="Genomic_DNA"/>
</dbReference>
<accession>A0AAU8LSK5</accession>
<sequence>MVSMVHQKEFFSQKGKMSLLLLALVAGLSGCGQPKTLPHIAPDPVPLVQAEVSQEDPLASLQSKNEKGCSYFHFLWGRHAELAAEYEKALTLYEKSLQCNPDAEFVLRKIPLLLLRLNRGEEAILRLKQYLVHHQKDTISRMLLAKVYIRQGEYQKAAAQYRKIHQLDEKDTTSLLLLSELYLAENKYDMAKTALRDVLEVDEHSYSAHLLLARLLVAEENFEAGQQHYEQALDITWSEGLQLELADVLTRQKKYSRAVELYKEILHHDEQNEEAQVALIHLYLLQGNDKKAMTELQRLKKSIKNPEQAELTIIRLHTRWEEYDKAIKLLENFLQKYERSEARYLLAALRFQEGQYEKAMSALGKIEPGAKEYEESVFLRVRTLKELNRHGEAVQLLESALSQEKGRTPDLYILLAGIYQFIGQEGKGKDTFLRALKVYPENEQVLYEYGLFLDYIGEQSAALEVMEKLIAGNQDHAGALNYVGYTWADKKIKLAEALHYITRAVKLKPDNGYIRDSLGWVYYQQGEYEKAKESLEMAVELASDDPAILDHLAETYLALGQPEKARKVWRKALDMYKEYKEEQKQGRKGREERESKRIQEKINRLKKGESR</sequence>
<dbReference type="AlphaFoldDB" id="A0AAU8LSK5"/>
<dbReference type="InterPro" id="IPR019734">
    <property type="entry name" value="TPR_rpt"/>
</dbReference>
<dbReference type="SUPFAM" id="SSF48452">
    <property type="entry name" value="TPR-like"/>
    <property type="match status" value="3"/>
</dbReference>
<dbReference type="Gene3D" id="1.25.40.10">
    <property type="entry name" value="Tetratricopeptide repeat domain"/>
    <property type="match status" value="3"/>
</dbReference>
<dbReference type="SMART" id="SM00028">
    <property type="entry name" value="TPR"/>
    <property type="match status" value="9"/>
</dbReference>
<gene>
    <name evidence="6" type="ORF">Q3M24_16090</name>
</gene>
<evidence type="ECO:0000256" key="1">
    <source>
        <dbReference type="ARBA" id="ARBA00022737"/>
    </source>
</evidence>
<feature type="repeat" description="TPR" evidence="3">
    <location>
        <begin position="512"/>
        <end position="545"/>
    </location>
</feature>
<name>A0AAU8LSK5_9BACT</name>
<dbReference type="Pfam" id="PF13429">
    <property type="entry name" value="TPR_15"/>
    <property type="match status" value="1"/>
</dbReference>
<feature type="repeat" description="TPR" evidence="3">
    <location>
        <begin position="172"/>
        <end position="205"/>
    </location>
</feature>
<dbReference type="KEGG" id="eaj:Q3M24_16090"/>
<evidence type="ECO:0000259" key="5">
    <source>
        <dbReference type="Pfam" id="PF25063"/>
    </source>
</evidence>
<keyword evidence="2 3" id="KW-0802">TPR repeat</keyword>
<reference evidence="6" key="2">
    <citation type="submission" date="2024-06" db="EMBL/GenBank/DDBJ databases">
        <authorList>
            <person name="Plum-Jensen L.E."/>
            <person name="Schramm A."/>
            <person name="Marshall I.P.G."/>
        </authorList>
    </citation>
    <scope>NUCLEOTIDE SEQUENCE</scope>
    <source>
        <strain evidence="6">Rat1</strain>
    </source>
</reference>
<proteinExistence type="predicted"/>
<organism evidence="6">
    <name type="scientific">Candidatus Electrothrix aestuarii</name>
    <dbReference type="NCBI Taxonomy" id="3062594"/>
    <lineage>
        <taxon>Bacteria</taxon>
        <taxon>Pseudomonadati</taxon>
        <taxon>Thermodesulfobacteriota</taxon>
        <taxon>Desulfobulbia</taxon>
        <taxon>Desulfobulbales</taxon>
        <taxon>Desulfobulbaceae</taxon>
        <taxon>Candidatus Electrothrix</taxon>
    </lineage>
</organism>
<dbReference type="Pfam" id="PF12895">
    <property type="entry name" value="ANAPC3"/>
    <property type="match status" value="1"/>
</dbReference>
<dbReference type="Pfam" id="PF25063">
    <property type="entry name" value="ARM_TT21_C"/>
    <property type="match status" value="1"/>
</dbReference>
<feature type="region of interest" description="Disordered" evidence="4">
    <location>
        <begin position="581"/>
        <end position="611"/>
    </location>
</feature>
<dbReference type="PANTHER" id="PTHR45586">
    <property type="entry name" value="TPR REPEAT-CONTAINING PROTEIN PA4667"/>
    <property type="match status" value="1"/>
</dbReference>
<feature type="repeat" description="TPR" evidence="3">
    <location>
        <begin position="138"/>
        <end position="171"/>
    </location>
</feature>
<evidence type="ECO:0000256" key="4">
    <source>
        <dbReference type="SAM" id="MobiDB-lite"/>
    </source>
</evidence>
<evidence type="ECO:0000256" key="3">
    <source>
        <dbReference type="PROSITE-ProRule" id="PRU00339"/>
    </source>
</evidence>
<dbReference type="InterPro" id="IPR056834">
    <property type="entry name" value="ARM_TT21_C"/>
</dbReference>
<dbReference type="PANTHER" id="PTHR45586:SF1">
    <property type="entry name" value="LIPOPOLYSACCHARIDE ASSEMBLY PROTEIN B"/>
    <property type="match status" value="1"/>
</dbReference>
<evidence type="ECO:0000256" key="2">
    <source>
        <dbReference type="ARBA" id="ARBA00022803"/>
    </source>
</evidence>
<keyword evidence="1" id="KW-0677">Repeat</keyword>
<feature type="domain" description="Tetratricopeptide repeat protein 21A/21B C-terminal ARM" evidence="5">
    <location>
        <begin position="121"/>
        <end position="269"/>
    </location>
</feature>